<evidence type="ECO:0000259" key="2">
    <source>
        <dbReference type="Pfam" id="PF14910"/>
    </source>
</evidence>
<dbReference type="PANTHER" id="PTHR28547">
    <property type="entry name" value="PROTEIN MMS22-LIKE"/>
    <property type="match status" value="1"/>
</dbReference>
<comment type="caution">
    <text evidence="3">The sequence shown here is derived from an EMBL/GenBank/DDBJ whole genome shotgun (WGS) entry which is preliminary data.</text>
</comment>
<proteinExistence type="predicted"/>
<sequence>MQDLSEAGLMNFLLLFLVVARQVELEDVASRACELLGFLPSNCPPGHRTLVWRGQLSLLLLFQERGLDVGAQASWLASSFNETAKEFYNKTTEVSRRLALWGPLGSYLDGVSEVFETSTSLTLSEEKLLNEGFDWLLPACRQSELNSALGFLQIVLAQLSRLECVVEDGIEEGVCSFLYPFPSTPQTPPSPHPIRTGPSASVRVSTTLAPAPSPVVVKERHLGGSSSISGASFPSRAAWLPVTQTPSSTAGRQAQVAIYHWEERHQQREEKIYPACLDLLLRPASDQLNPVQTIMQCFLLDDMTAPS</sequence>
<dbReference type="EMBL" id="BRZM01003688">
    <property type="protein sequence ID" value="GLD51513.1"/>
    <property type="molecule type" value="Genomic_DNA"/>
</dbReference>
<dbReference type="Proteomes" id="UP001279410">
    <property type="component" value="Unassembled WGS sequence"/>
</dbReference>
<dbReference type="GO" id="GO:0031297">
    <property type="term" value="P:replication fork processing"/>
    <property type="evidence" value="ECO:0007669"/>
    <property type="project" value="InterPro"/>
</dbReference>
<protein>
    <submittedName>
        <fullName evidence="3">Protein MMS22-like protein</fullName>
    </submittedName>
</protein>
<dbReference type="InterPro" id="IPR042320">
    <property type="entry name" value="MMS22-like"/>
</dbReference>
<reference evidence="3" key="1">
    <citation type="submission" date="2022-08" db="EMBL/GenBank/DDBJ databases">
        <title>Genome sequencing of akame (Lates japonicus).</title>
        <authorList>
            <person name="Hashiguchi Y."/>
            <person name="Takahashi H."/>
        </authorList>
    </citation>
    <scope>NUCLEOTIDE SEQUENCE</scope>
    <source>
        <strain evidence="3">Kochi</strain>
    </source>
</reference>
<dbReference type="GO" id="GO:0000724">
    <property type="term" value="P:double-strand break repair via homologous recombination"/>
    <property type="evidence" value="ECO:0007669"/>
    <property type="project" value="InterPro"/>
</dbReference>
<evidence type="ECO:0000256" key="1">
    <source>
        <dbReference type="SAM" id="SignalP"/>
    </source>
</evidence>
<feature type="domain" description="Protein MMS22-like N-terminal" evidence="2">
    <location>
        <begin position="1"/>
        <end position="163"/>
    </location>
</feature>
<evidence type="ECO:0000313" key="3">
    <source>
        <dbReference type="EMBL" id="GLD51513.1"/>
    </source>
</evidence>
<gene>
    <name evidence="3" type="ORF">AKAME5_002812000</name>
</gene>
<keyword evidence="1" id="KW-0732">Signal</keyword>
<dbReference type="Pfam" id="PF14910">
    <property type="entry name" value="MMS22L_N"/>
    <property type="match status" value="1"/>
</dbReference>
<dbReference type="PANTHER" id="PTHR28547:SF1">
    <property type="entry name" value="PROTEIN MMS22-LIKE"/>
    <property type="match status" value="1"/>
</dbReference>
<evidence type="ECO:0000313" key="4">
    <source>
        <dbReference type="Proteomes" id="UP001279410"/>
    </source>
</evidence>
<accession>A0AAD3R0W3</accession>
<feature type="chain" id="PRO_5042040534" evidence="1">
    <location>
        <begin position="26"/>
        <end position="307"/>
    </location>
</feature>
<name>A0AAD3R0W3_LATJO</name>
<dbReference type="GO" id="GO:0043596">
    <property type="term" value="C:nuclear replication fork"/>
    <property type="evidence" value="ECO:0007669"/>
    <property type="project" value="TreeGrafter"/>
</dbReference>
<feature type="signal peptide" evidence="1">
    <location>
        <begin position="1"/>
        <end position="25"/>
    </location>
</feature>
<dbReference type="InterPro" id="IPR029425">
    <property type="entry name" value="MMS22L_N"/>
</dbReference>
<organism evidence="3 4">
    <name type="scientific">Lates japonicus</name>
    <name type="common">Japanese lates</name>
    <dbReference type="NCBI Taxonomy" id="270547"/>
    <lineage>
        <taxon>Eukaryota</taxon>
        <taxon>Metazoa</taxon>
        <taxon>Chordata</taxon>
        <taxon>Craniata</taxon>
        <taxon>Vertebrata</taxon>
        <taxon>Euteleostomi</taxon>
        <taxon>Actinopterygii</taxon>
        <taxon>Neopterygii</taxon>
        <taxon>Teleostei</taxon>
        <taxon>Neoteleostei</taxon>
        <taxon>Acanthomorphata</taxon>
        <taxon>Carangaria</taxon>
        <taxon>Carangaria incertae sedis</taxon>
        <taxon>Centropomidae</taxon>
        <taxon>Lates</taxon>
    </lineage>
</organism>
<dbReference type="AlphaFoldDB" id="A0AAD3R0W3"/>
<keyword evidence="4" id="KW-1185">Reference proteome</keyword>